<gene>
    <name evidence="2" type="ORF">CMUS01_08131</name>
</gene>
<comment type="caution">
    <text evidence="2">The sequence shown here is derived from an EMBL/GenBank/DDBJ whole genome shotgun (WGS) entry which is preliminary data.</text>
</comment>
<feature type="compositionally biased region" description="Basic residues" evidence="1">
    <location>
        <begin position="184"/>
        <end position="194"/>
    </location>
</feature>
<dbReference type="EMBL" id="WIGM01000308">
    <property type="protein sequence ID" value="KAF6829530.1"/>
    <property type="molecule type" value="Genomic_DNA"/>
</dbReference>
<feature type="region of interest" description="Disordered" evidence="1">
    <location>
        <begin position="174"/>
        <end position="194"/>
    </location>
</feature>
<dbReference type="AlphaFoldDB" id="A0A8H6KEB5"/>
<protein>
    <submittedName>
        <fullName evidence="2">Uncharacterized protein</fullName>
    </submittedName>
</protein>
<proteinExistence type="predicted"/>
<feature type="compositionally biased region" description="Basic residues" evidence="1">
    <location>
        <begin position="27"/>
        <end position="39"/>
    </location>
</feature>
<keyword evidence="3" id="KW-1185">Reference proteome</keyword>
<dbReference type="Proteomes" id="UP000639643">
    <property type="component" value="Unassembled WGS sequence"/>
</dbReference>
<accession>A0A8H6KEB5</accession>
<evidence type="ECO:0000313" key="2">
    <source>
        <dbReference type="EMBL" id="KAF6829530.1"/>
    </source>
</evidence>
<name>A0A8H6KEB5_9PEZI</name>
<evidence type="ECO:0000313" key="3">
    <source>
        <dbReference type="Proteomes" id="UP000639643"/>
    </source>
</evidence>
<sequence>MNWAAWIERQGARGDRNTSDPGEGKGEKRKGKKKKKRKETKAIWVGPRYFVGPANCCSPACSPALPSSLSSAIPSPSSSHHIPAVPTYSLSSFYSSPAPPSPSLPPLSPYPWSARSPVLSLVPCRVFPSINQSPILLHRPSTFFPVPFRSLQPSRFSLPFLFTLSLALFSCRPHPSRPTSSSTRRLRPPRLRQASHRRRRFFDSHLLPASRPARYTVEPKSIPTSLLPRTDSTANAGLTDKCQLPHEFVDGNCCNISSRDGPLATSFSHHPTIFRLVAHFHITKPNIDLHTH</sequence>
<feature type="compositionally biased region" description="Basic and acidic residues" evidence="1">
    <location>
        <begin position="10"/>
        <end position="26"/>
    </location>
</feature>
<feature type="compositionally biased region" description="Low complexity" evidence="1">
    <location>
        <begin position="174"/>
        <end position="183"/>
    </location>
</feature>
<evidence type="ECO:0000256" key="1">
    <source>
        <dbReference type="SAM" id="MobiDB-lite"/>
    </source>
</evidence>
<feature type="region of interest" description="Disordered" evidence="1">
    <location>
        <begin position="1"/>
        <end position="40"/>
    </location>
</feature>
<organism evidence="2 3">
    <name type="scientific">Colletotrichum musicola</name>
    <dbReference type="NCBI Taxonomy" id="2175873"/>
    <lineage>
        <taxon>Eukaryota</taxon>
        <taxon>Fungi</taxon>
        <taxon>Dikarya</taxon>
        <taxon>Ascomycota</taxon>
        <taxon>Pezizomycotina</taxon>
        <taxon>Sordariomycetes</taxon>
        <taxon>Hypocreomycetidae</taxon>
        <taxon>Glomerellales</taxon>
        <taxon>Glomerellaceae</taxon>
        <taxon>Colletotrichum</taxon>
        <taxon>Colletotrichum orchidearum species complex</taxon>
    </lineage>
</organism>
<reference evidence="2" key="1">
    <citation type="journal article" date="2020" name="Phytopathology">
        <title>Genome Sequence Resources of Colletotrichum truncatum, C. plurivorum, C. musicola, and C. sojae: Four Species Pathogenic to Soybean (Glycine max).</title>
        <authorList>
            <person name="Rogerio F."/>
            <person name="Boufleur T.R."/>
            <person name="Ciampi-Guillardi M."/>
            <person name="Sukno S.A."/>
            <person name="Thon M.R."/>
            <person name="Massola Junior N.S."/>
            <person name="Baroncelli R."/>
        </authorList>
    </citation>
    <scope>NUCLEOTIDE SEQUENCE</scope>
    <source>
        <strain evidence="2">LFN0074</strain>
    </source>
</reference>